<dbReference type="AlphaFoldDB" id="A0A078KTJ2"/>
<protein>
    <submittedName>
        <fullName evidence="3">Uncharacterized protein</fullName>
    </submittedName>
</protein>
<reference evidence="3 4" key="1">
    <citation type="submission" date="2014-06" db="EMBL/GenBank/DDBJ databases">
        <authorList>
            <person name="Urmite Genomes Urmite Genomes"/>
        </authorList>
    </citation>
    <scope>NUCLEOTIDE SEQUENCE [LARGE SCALE GENOMIC DNA]</scope>
</reference>
<feature type="region of interest" description="Disordered" evidence="1">
    <location>
        <begin position="41"/>
        <end position="63"/>
    </location>
</feature>
<keyword evidence="2" id="KW-0812">Transmembrane</keyword>
<dbReference type="STRING" id="1034943.BN59_00549"/>
<organism evidence="3 4">
    <name type="scientific">Legionella massiliensis</name>
    <dbReference type="NCBI Taxonomy" id="1034943"/>
    <lineage>
        <taxon>Bacteria</taxon>
        <taxon>Pseudomonadati</taxon>
        <taxon>Pseudomonadota</taxon>
        <taxon>Gammaproteobacteria</taxon>
        <taxon>Legionellales</taxon>
        <taxon>Legionellaceae</taxon>
        <taxon>Legionella</taxon>
    </lineage>
</organism>
<proteinExistence type="predicted"/>
<dbReference type="Proteomes" id="UP000044071">
    <property type="component" value="Unassembled WGS sequence"/>
</dbReference>
<name>A0A078KTJ2_9GAMM</name>
<evidence type="ECO:0000313" key="4">
    <source>
        <dbReference type="Proteomes" id="UP000044071"/>
    </source>
</evidence>
<dbReference type="RefSeq" id="WP_043872851.1">
    <property type="nucleotide sequence ID" value="NZ_CCVW01000001.1"/>
</dbReference>
<evidence type="ECO:0000313" key="3">
    <source>
        <dbReference type="EMBL" id="CDZ76282.1"/>
    </source>
</evidence>
<evidence type="ECO:0000256" key="2">
    <source>
        <dbReference type="SAM" id="Phobius"/>
    </source>
</evidence>
<dbReference type="EMBL" id="CCSB01000001">
    <property type="protein sequence ID" value="CDZ76282.1"/>
    <property type="molecule type" value="Genomic_DNA"/>
</dbReference>
<keyword evidence="2" id="KW-1133">Transmembrane helix</keyword>
<keyword evidence="2" id="KW-0472">Membrane</keyword>
<evidence type="ECO:0000256" key="1">
    <source>
        <dbReference type="SAM" id="MobiDB-lite"/>
    </source>
</evidence>
<accession>A0A078KTJ2</accession>
<feature type="transmembrane region" description="Helical" evidence="2">
    <location>
        <begin position="12"/>
        <end position="31"/>
    </location>
</feature>
<keyword evidence="4" id="KW-1185">Reference proteome</keyword>
<gene>
    <name evidence="3" type="ORF">BN59_00549</name>
</gene>
<sequence length="63" mass="6692">MNKKDNGDEGPGLIAILIIIVLAAVGLYYFFSHRPPTALNIDDNPNAPLEAPASLDNDGGNEE</sequence>